<keyword evidence="2" id="KW-0285">Flavoprotein</keyword>
<evidence type="ECO:0000313" key="6">
    <source>
        <dbReference type="EMBL" id="CAR43715.1"/>
    </source>
</evidence>
<dbReference type="EMBL" id="AM946015">
    <property type="protein sequence ID" value="CAR43715.1"/>
    <property type="molecule type" value="Genomic_DNA"/>
</dbReference>
<dbReference type="RefSeq" id="WP_015912041.1">
    <property type="nucleotide sequence ID" value="NC_012004.1"/>
</dbReference>
<dbReference type="SUPFAM" id="SSF50475">
    <property type="entry name" value="FMN-binding split barrel"/>
    <property type="match status" value="1"/>
</dbReference>
<dbReference type="eggNOG" id="COG1853">
    <property type="taxonomic scope" value="Bacteria"/>
</dbReference>
<name>B9DW37_STRU0</name>
<protein>
    <recommendedName>
        <fullName evidence="5">Flavin reductase like domain-containing protein</fullName>
    </recommendedName>
</protein>
<dbReference type="GO" id="GO:0010181">
    <property type="term" value="F:FMN binding"/>
    <property type="evidence" value="ECO:0007669"/>
    <property type="project" value="InterPro"/>
</dbReference>
<dbReference type="KEGG" id="sub:SUB1750"/>
<keyword evidence="7" id="KW-1185">Reference proteome</keyword>
<evidence type="ECO:0000256" key="4">
    <source>
        <dbReference type="ARBA" id="ARBA00038054"/>
    </source>
</evidence>
<sequence length="202" mass="22565">MLSLEKTDLSPQEQYKILIGTVIPRPIAFVSTISKEGIVNLAPFSFYNIVSYQPTILSISILRKNGVMKDTARNILESGEAVVHSVSKNYLAQVNQAAKNLDFNQSELELTGMTLVDSTKVKTPGVQEALTRFEAQLFQHLPIKDSFNQTVADLMLLEVVHFHLDETVYQETHVLAEQLKPMSRLAGSDYSEIGKITSLERP</sequence>
<evidence type="ECO:0000259" key="5">
    <source>
        <dbReference type="SMART" id="SM00903"/>
    </source>
</evidence>
<feature type="domain" description="Flavin reductase like" evidence="5">
    <location>
        <begin position="20"/>
        <end position="171"/>
    </location>
</feature>
<keyword evidence="3" id="KW-0288">FMN</keyword>
<accession>B9DW37</accession>
<dbReference type="HOGENOM" id="CLU_059021_3_1_9"/>
<evidence type="ECO:0000256" key="3">
    <source>
        <dbReference type="ARBA" id="ARBA00022643"/>
    </source>
</evidence>
<comment type="cofactor">
    <cofactor evidence="1">
        <name>FMN</name>
        <dbReference type="ChEBI" id="CHEBI:58210"/>
    </cofactor>
</comment>
<dbReference type="SMART" id="SM00903">
    <property type="entry name" value="Flavin_Reduct"/>
    <property type="match status" value="1"/>
</dbReference>
<reference evidence="7" key="1">
    <citation type="journal article" date="2009" name="BMC Genomics">
        <title>Evidence for niche adaptation in the genome of the bovine pathogen Streptococcus uberis.</title>
        <authorList>
            <person name="Ward P.N."/>
            <person name="Holden M.T.G."/>
            <person name="Leigh J.A."/>
            <person name="Lennard N."/>
            <person name="Bignell A."/>
            <person name="Barron A."/>
            <person name="Clark L."/>
            <person name="Quail M.A."/>
            <person name="Woodward J."/>
            <person name="Barrell B.G."/>
            <person name="Egan S.A."/>
            <person name="Field T.R."/>
            <person name="Maskell D."/>
            <person name="Kehoe M."/>
            <person name="Dowson C.G."/>
            <person name="Chanter N."/>
            <person name="Whatmore A.M."/>
            <person name="Bentley S.D."/>
            <person name="Parkhill J."/>
        </authorList>
    </citation>
    <scope>NUCLEOTIDE SEQUENCE [LARGE SCALE GENOMIC DNA]</scope>
    <source>
        <strain evidence="7">ATCC BAA-854 / 0140J</strain>
    </source>
</reference>
<evidence type="ECO:0000313" key="7">
    <source>
        <dbReference type="Proteomes" id="UP000000449"/>
    </source>
</evidence>
<dbReference type="STRING" id="218495.SUB1750"/>
<dbReference type="OrthoDB" id="9794638at2"/>
<dbReference type="PANTHER" id="PTHR33798">
    <property type="entry name" value="FLAVOPROTEIN OXYGENASE"/>
    <property type="match status" value="1"/>
</dbReference>
<dbReference type="Proteomes" id="UP000000449">
    <property type="component" value="Chromosome"/>
</dbReference>
<dbReference type="Gene3D" id="2.30.110.10">
    <property type="entry name" value="Electron Transport, Fmn-binding Protein, Chain A"/>
    <property type="match status" value="1"/>
</dbReference>
<dbReference type="AlphaFoldDB" id="B9DW37"/>
<gene>
    <name evidence="6" type="ordered locus">SUB1750</name>
</gene>
<evidence type="ECO:0000256" key="2">
    <source>
        <dbReference type="ARBA" id="ARBA00022630"/>
    </source>
</evidence>
<dbReference type="Pfam" id="PF01613">
    <property type="entry name" value="Flavin_Reduct"/>
    <property type="match status" value="1"/>
</dbReference>
<comment type="similarity">
    <text evidence="4">Belongs to the flavoredoxin family.</text>
</comment>
<proteinExistence type="inferred from homology"/>
<dbReference type="InterPro" id="IPR012349">
    <property type="entry name" value="Split_barrel_FMN-bd"/>
</dbReference>
<dbReference type="GO" id="GO:0016646">
    <property type="term" value="F:oxidoreductase activity, acting on the CH-NH group of donors, NAD or NADP as acceptor"/>
    <property type="evidence" value="ECO:0007669"/>
    <property type="project" value="UniProtKB-ARBA"/>
</dbReference>
<dbReference type="PANTHER" id="PTHR33798:SF5">
    <property type="entry name" value="FLAVIN REDUCTASE LIKE DOMAIN-CONTAINING PROTEIN"/>
    <property type="match status" value="1"/>
</dbReference>
<organism evidence="6 7">
    <name type="scientific">Streptococcus uberis (strain ATCC BAA-854 / 0140J)</name>
    <dbReference type="NCBI Taxonomy" id="218495"/>
    <lineage>
        <taxon>Bacteria</taxon>
        <taxon>Bacillati</taxon>
        <taxon>Bacillota</taxon>
        <taxon>Bacilli</taxon>
        <taxon>Lactobacillales</taxon>
        <taxon>Streptococcaceae</taxon>
        <taxon>Streptococcus</taxon>
    </lineage>
</organism>
<evidence type="ECO:0000256" key="1">
    <source>
        <dbReference type="ARBA" id="ARBA00001917"/>
    </source>
</evidence>
<dbReference type="InterPro" id="IPR002563">
    <property type="entry name" value="Flavin_Rdtase-like_dom"/>
</dbReference>